<evidence type="ECO:0000256" key="1">
    <source>
        <dbReference type="ARBA" id="ARBA00012513"/>
    </source>
</evidence>
<dbReference type="PANTHER" id="PTHR19879:SF9">
    <property type="entry name" value="TRANSCRIPTION INITIATION FACTOR TFIID SUBUNIT 5"/>
    <property type="match status" value="1"/>
</dbReference>
<feature type="repeat" description="WD" evidence="9">
    <location>
        <begin position="577"/>
        <end position="608"/>
    </location>
</feature>
<proteinExistence type="predicted"/>
<feature type="repeat" description="WD" evidence="9">
    <location>
        <begin position="492"/>
        <end position="518"/>
    </location>
</feature>
<dbReference type="Gene3D" id="2.130.10.10">
    <property type="entry name" value="YVTN repeat-like/Quinoprotein amine dehydrogenase"/>
    <property type="match status" value="4"/>
</dbReference>
<dbReference type="PROSITE" id="PS50082">
    <property type="entry name" value="WD_REPEATS_2"/>
    <property type="match status" value="7"/>
</dbReference>
<accession>A0A517ZFG0</accession>
<keyword evidence="13" id="KW-1185">Reference proteome</keyword>
<dbReference type="InterPro" id="IPR036322">
    <property type="entry name" value="WD40_repeat_dom_sf"/>
</dbReference>
<feature type="domain" description="Protein kinase" evidence="11">
    <location>
        <begin position="68"/>
        <end position="324"/>
    </location>
</feature>
<keyword evidence="4 12" id="KW-0808">Transferase</keyword>
<evidence type="ECO:0000256" key="5">
    <source>
        <dbReference type="ARBA" id="ARBA00022737"/>
    </source>
</evidence>
<dbReference type="InterPro" id="IPR017441">
    <property type="entry name" value="Protein_kinase_ATP_BS"/>
</dbReference>
<evidence type="ECO:0000256" key="6">
    <source>
        <dbReference type="ARBA" id="ARBA00022741"/>
    </source>
</evidence>
<evidence type="ECO:0000313" key="13">
    <source>
        <dbReference type="Proteomes" id="UP000320496"/>
    </source>
</evidence>
<evidence type="ECO:0000259" key="11">
    <source>
        <dbReference type="PROSITE" id="PS50011"/>
    </source>
</evidence>
<feature type="repeat" description="WD" evidence="9">
    <location>
        <begin position="448"/>
        <end position="482"/>
    </location>
</feature>
<feature type="repeat" description="WD" evidence="9">
    <location>
        <begin position="988"/>
        <end position="1019"/>
    </location>
</feature>
<dbReference type="InterPro" id="IPR019775">
    <property type="entry name" value="WD40_repeat_CS"/>
</dbReference>
<reference evidence="12 13" key="1">
    <citation type="submission" date="2019-02" db="EMBL/GenBank/DDBJ databases">
        <title>Deep-cultivation of Planctomycetes and their phenomic and genomic characterization uncovers novel biology.</title>
        <authorList>
            <person name="Wiegand S."/>
            <person name="Jogler M."/>
            <person name="Boedeker C."/>
            <person name="Pinto D."/>
            <person name="Vollmers J."/>
            <person name="Rivas-Marin E."/>
            <person name="Kohn T."/>
            <person name="Peeters S.H."/>
            <person name="Heuer A."/>
            <person name="Rast P."/>
            <person name="Oberbeckmann S."/>
            <person name="Bunk B."/>
            <person name="Jeske O."/>
            <person name="Meyerdierks A."/>
            <person name="Storesund J.E."/>
            <person name="Kallscheuer N."/>
            <person name="Luecker S."/>
            <person name="Lage O.M."/>
            <person name="Pohl T."/>
            <person name="Merkel B.J."/>
            <person name="Hornburger P."/>
            <person name="Mueller R.-W."/>
            <person name="Bruemmer F."/>
            <person name="Labrenz M."/>
            <person name="Spormann A.M."/>
            <person name="Op den Camp H."/>
            <person name="Overmann J."/>
            <person name="Amann R."/>
            <person name="Jetten M.S.M."/>
            <person name="Mascher T."/>
            <person name="Medema M.H."/>
            <person name="Devos D.P."/>
            <person name="Kaster A.-K."/>
            <person name="Ovreas L."/>
            <person name="Rohde M."/>
            <person name="Galperin M.Y."/>
            <person name="Jogler C."/>
        </authorList>
    </citation>
    <scope>NUCLEOTIDE SEQUENCE [LARGE SCALE GENOMIC DNA]</scope>
    <source>
        <strain evidence="12 13">Mal4</strain>
    </source>
</reference>
<dbReference type="SMART" id="SM00220">
    <property type="entry name" value="S_TKc"/>
    <property type="match status" value="1"/>
</dbReference>
<dbReference type="SUPFAM" id="SSF50998">
    <property type="entry name" value="Quinoprotein alcohol dehydrogenase-like"/>
    <property type="match status" value="1"/>
</dbReference>
<dbReference type="PROSITE" id="PS00107">
    <property type="entry name" value="PROTEIN_KINASE_ATP"/>
    <property type="match status" value="1"/>
</dbReference>
<protein>
    <recommendedName>
        <fullName evidence="1">non-specific serine/threonine protein kinase</fullName>
        <ecNumber evidence="1">2.7.11.1</ecNumber>
    </recommendedName>
</protein>
<evidence type="ECO:0000313" key="12">
    <source>
        <dbReference type="EMBL" id="QDU41201.1"/>
    </source>
</evidence>
<dbReference type="AlphaFoldDB" id="A0A517ZFG0"/>
<dbReference type="SUPFAM" id="SSF50978">
    <property type="entry name" value="WD40 repeat-like"/>
    <property type="match status" value="1"/>
</dbReference>
<dbReference type="EMBL" id="CP036275">
    <property type="protein sequence ID" value="QDU41201.1"/>
    <property type="molecule type" value="Genomic_DNA"/>
</dbReference>
<keyword evidence="3 9" id="KW-0853">WD repeat</keyword>
<dbReference type="InterPro" id="IPR008271">
    <property type="entry name" value="Ser/Thr_kinase_AS"/>
</dbReference>
<keyword evidence="7 12" id="KW-0418">Kinase</keyword>
<keyword evidence="8 10" id="KW-0067">ATP-binding</keyword>
<evidence type="ECO:0000256" key="2">
    <source>
        <dbReference type="ARBA" id="ARBA00022527"/>
    </source>
</evidence>
<dbReference type="InterPro" id="IPR001680">
    <property type="entry name" value="WD40_rpt"/>
</dbReference>
<feature type="repeat" description="WD" evidence="9">
    <location>
        <begin position="946"/>
        <end position="987"/>
    </location>
</feature>
<dbReference type="GO" id="GO:0005524">
    <property type="term" value="F:ATP binding"/>
    <property type="evidence" value="ECO:0007669"/>
    <property type="project" value="UniProtKB-UniRule"/>
</dbReference>
<gene>
    <name evidence="12" type="primary">prkC_27</name>
    <name evidence="12" type="ORF">Mal4_55660</name>
</gene>
<dbReference type="Pfam" id="PF00400">
    <property type="entry name" value="WD40"/>
    <property type="match status" value="8"/>
</dbReference>
<dbReference type="RefSeq" id="WP_145372401.1">
    <property type="nucleotide sequence ID" value="NZ_CP036275.1"/>
</dbReference>
<dbReference type="InterPro" id="IPR000719">
    <property type="entry name" value="Prot_kinase_dom"/>
</dbReference>
<dbReference type="PROSITE" id="PS00678">
    <property type="entry name" value="WD_REPEATS_1"/>
    <property type="match status" value="3"/>
</dbReference>
<dbReference type="EC" id="2.7.11.1" evidence="1"/>
<dbReference type="CDD" id="cd00200">
    <property type="entry name" value="WD40"/>
    <property type="match status" value="1"/>
</dbReference>
<dbReference type="PRINTS" id="PR00320">
    <property type="entry name" value="GPROTEINBRPT"/>
</dbReference>
<dbReference type="Pfam" id="PF00069">
    <property type="entry name" value="Pkinase"/>
    <property type="match status" value="1"/>
</dbReference>
<dbReference type="Gene3D" id="1.10.510.10">
    <property type="entry name" value="Transferase(Phosphotransferase) domain 1"/>
    <property type="match status" value="1"/>
</dbReference>
<evidence type="ECO:0000256" key="9">
    <source>
        <dbReference type="PROSITE-ProRule" id="PRU00221"/>
    </source>
</evidence>
<dbReference type="InterPro" id="IPR020472">
    <property type="entry name" value="WD40_PAC1"/>
</dbReference>
<dbReference type="PROSITE" id="PS50011">
    <property type="entry name" value="PROTEIN_KINASE_DOM"/>
    <property type="match status" value="1"/>
</dbReference>
<evidence type="ECO:0000256" key="7">
    <source>
        <dbReference type="ARBA" id="ARBA00022777"/>
    </source>
</evidence>
<evidence type="ECO:0000256" key="3">
    <source>
        <dbReference type="ARBA" id="ARBA00022574"/>
    </source>
</evidence>
<dbReference type="PROSITE" id="PS50294">
    <property type="entry name" value="WD_REPEATS_REGION"/>
    <property type="match status" value="4"/>
</dbReference>
<dbReference type="OrthoDB" id="500858at2"/>
<organism evidence="12 13">
    <name type="scientific">Maioricimonas rarisocia</name>
    <dbReference type="NCBI Taxonomy" id="2528026"/>
    <lineage>
        <taxon>Bacteria</taxon>
        <taxon>Pseudomonadati</taxon>
        <taxon>Planctomycetota</taxon>
        <taxon>Planctomycetia</taxon>
        <taxon>Planctomycetales</taxon>
        <taxon>Planctomycetaceae</taxon>
        <taxon>Maioricimonas</taxon>
    </lineage>
</organism>
<name>A0A517ZFG0_9PLAN</name>
<dbReference type="InterPro" id="IPR015943">
    <property type="entry name" value="WD40/YVTN_repeat-like_dom_sf"/>
</dbReference>
<keyword evidence="6 10" id="KW-0547">Nucleotide-binding</keyword>
<feature type="binding site" evidence="10">
    <location>
        <position position="97"/>
    </location>
    <ligand>
        <name>ATP</name>
        <dbReference type="ChEBI" id="CHEBI:30616"/>
    </ligand>
</feature>
<dbReference type="Proteomes" id="UP000320496">
    <property type="component" value="Chromosome"/>
</dbReference>
<feature type="repeat" description="WD" evidence="9">
    <location>
        <begin position="913"/>
        <end position="945"/>
    </location>
</feature>
<dbReference type="InterPro" id="IPR011009">
    <property type="entry name" value="Kinase-like_dom_sf"/>
</dbReference>
<dbReference type="GO" id="GO:0004674">
    <property type="term" value="F:protein serine/threonine kinase activity"/>
    <property type="evidence" value="ECO:0007669"/>
    <property type="project" value="UniProtKB-KW"/>
</dbReference>
<evidence type="ECO:0000256" key="4">
    <source>
        <dbReference type="ARBA" id="ARBA00022679"/>
    </source>
</evidence>
<dbReference type="PANTHER" id="PTHR19879">
    <property type="entry name" value="TRANSCRIPTION INITIATION FACTOR TFIID"/>
    <property type="match status" value="1"/>
</dbReference>
<dbReference type="SUPFAM" id="SSF56112">
    <property type="entry name" value="Protein kinase-like (PK-like)"/>
    <property type="match status" value="1"/>
</dbReference>
<dbReference type="PROSITE" id="PS00108">
    <property type="entry name" value="PROTEIN_KINASE_ST"/>
    <property type="match status" value="1"/>
</dbReference>
<dbReference type="SMART" id="SM00320">
    <property type="entry name" value="WD40"/>
    <property type="match status" value="14"/>
</dbReference>
<sequence>MPILCPACDHPIAIHAGRGNGDTSEILRSISNVVCPNCGLVHVPSSLDPTTLDTRVGQPPPEEQIAHFRLLQPLGHGSFGTVWLARDTVLGRNIALKVPVPRENETSALLHEAQAAATLKHPNIVSIFEVGEIDGQVFIASEYIDGPTLQDVLANGVPERTKSINWLIAISRALHHAHEQGIVHRDVKPGNILINSEGQPYVTDFGLAKRISSNETISSEGHVMGTARYMSPEQASGWTRATDQRSDIYAIGVILFEMLTGFTPFRGNIRAILLQKTVEDAPSPRKLSPNIPRDLETICLKCLERDPGRRYQTASEVADELQRFQQGEPIRARPISSLARGWRWCLRRPTIAGLVAALFLSLSIGLASVTYFFQEAQQNARQALESLYRSRMNLAAEQLKKGDYLGLKRMLDSVAANPQMADLRGFEWYHAQSVLEPYVQVVNLGQFVQDVAVSPDGTFFAACANDRQVQVWSAETGARVATIAIDVGRFRSIDFSPTDGLLATGASDGRVRLWDVQSPATPIRVVKHGPPVALIRFSPDGSKLAALGSRGAARIFRSKDFEKIVEIPTGMAGAQDIRFTPDGEALVVVAAEGLMRIWDIATRQQIVTRQGQGLISALAVSDDGEAVVTGSYGGNVTFWRDESVEPTTFEADWRIGDLEFLKDSSLLAILENNGQLRIYDTKQQLEIRKLTTHGLSSGALARSADGRFLVVGSGDGSVKLMRAESVSRPDTFWHRSEIRALEFLPGGRELVAGSGNGELRLWDLKAGVSTPLIAAGGEASSSAISTLSVQPGGRLLAVAGRGSSLTLFDYKSRQPVLQLDVKETGIARVQFSPDGGLLAVATRGGPLLIYAEQNWEQPVCSISDPGYIFTAVAFSPDSRQLAVSGDDGKVRLVDSLSGGQTELPLQLDSVPYSLTYDRTGEFLIVGTDTGEIRLWNLAAGELRHVLSGHAGRVNALAVMPYGATLVSGGRDHSLRLWDLVSGEQVTSLYGHDRQVFEIAVSPDGKMIASGGLEGDIRLWRGGPNL</sequence>
<evidence type="ECO:0000256" key="8">
    <source>
        <dbReference type="ARBA" id="ARBA00022840"/>
    </source>
</evidence>
<feature type="repeat" description="WD" evidence="9">
    <location>
        <begin position="731"/>
        <end position="772"/>
    </location>
</feature>
<dbReference type="CDD" id="cd14014">
    <property type="entry name" value="STKc_PknB_like"/>
    <property type="match status" value="1"/>
</dbReference>
<keyword evidence="2" id="KW-0723">Serine/threonine-protein kinase</keyword>
<evidence type="ECO:0000256" key="10">
    <source>
        <dbReference type="PROSITE-ProRule" id="PRU10141"/>
    </source>
</evidence>
<dbReference type="Gene3D" id="3.30.200.20">
    <property type="entry name" value="Phosphorylase Kinase, domain 1"/>
    <property type="match status" value="1"/>
</dbReference>
<dbReference type="FunFam" id="1.10.510.10:FF:000021">
    <property type="entry name" value="Serine/threonine protein kinase"/>
    <property type="match status" value="1"/>
</dbReference>
<dbReference type="KEGG" id="mri:Mal4_55660"/>
<keyword evidence="5" id="KW-0677">Repeat</keyword>
<dbReference type="InterPro" id="IPR011047">
    <property type="entry name" value="Quinoprotein_ADH-like_sf"/>
</dbReference>